<protein>
    <recommendedName>
        <fullName evidence="9">Membrane fusion protein (MFP) family protein</fullName>
    </recommendedName>
</protein>
<dbReference type="AlphaFoldDB" id="A0A0D5A0T8"/>
<dbReference type="Pfam" id="PF26002">
    <property type="entry name" value="Beta-barrel_AprE"/>
    <property type="match status" value="1"/>
</dbReference>
<dbReference type="NCBIfam" id="TIGR01843">
    <property type="entry name" value="type_I_hlyD"/>
    <property type="match status" value="1"/>
</dbReference>
<dbReference type="InterPro" id="IPR058982">
    <property type="entry name" value="Beta-barrel_AprE"/>
</dbReference>
<evidence type="ECO:0000256" key="7">
    <source>
        <dbReference type="ARBA" id="ARBA00022989"/>
    </source>
</evidence>
<keyword evidence="3 9" id="KW-0813">Transport</keyword>
<evidence type="ECO:0000256" key="5">
    <source>
        <dbReference type="ARBA" id="ARBA00022519"/>
    </source>
</evidence>
<dbReference type="GO" id="GO:0009306">
    <property type="term" value="P:protein secretion"/>
    <property type="evidence" value="ECO:0007669"/>
    <property type="project" value="InterPro"/>
</dbReference>
<reference evidence="12" key="1">
    <citation type="submission" date="2014-09" db="EMBL/GenBank/DDBJ databases">
        <title>The mobilome of the heavy metals and metalloids hypertolerant bacteria from the Lubin copper mine (Poland).</title>
        <authorList>
            <person name="Dziewit L."/>
            <person name="Bartosik D."/>
        </authorList>
    </citation>
    <scope>NUCLEOTIDE SEQUENCE</scope>
    <source>
        <plasmid evidence="12">pLM19O2</plasmid>
    </source>
</reference>
<keyword evidence="6 9" id="KW-0812">Transmembrane</keyword>
<dbReference type="RefSeq" id="WP_181377353.1">
    <property type="nucleotide sequence ID" value="NZ_KM659092.1"/>
</dbReference>
<keyword evidence="7 9" id="KW-1133">Transmembrane helix</keyword>
<dbReference type="EMBL" id="KM659092">
    <property type="protein sequence ID" value="AJW30024.1"/>
    <property type="molecule type" value="Genomic_DNA"/>
</dbReference>
<evidence type="ECO:0000256" key="1">
    <source>
        <dbReference type="ARBA" id="ARBA00004377"/>
    </source>
</evidence>
<dbReference type="InterPro" id="IPR010129">
    <property type="entry name" value="T1SS_HlyD"/>
</dbReference>
<evidence type="ECO:0000256" key="8">
    <source>
        <dbReference type="ARBA" id="ARBA00023136"/>
    </source>
</evidence>
<keyword evidence="8 9" id="KW-0472">Membrane</keyword>
<evidence type="ECO:0000259" key="11">
    <source>
        <dbReference type="Pfam" id="PF26002"/>
    </source>
</evidence>
<dbReference type="PANTHER" id="PTHR30386:SF27">
    <property type="entry name" value="MEMBRANE FUSION PROTEIN (MFP) FAMILY PROTEIN"/>
    <property type="match status" value="1"/>
</dbReference>
<evidence type="ECO:0000256" key="6">
    <source>
        <dbReference type="ARBA" id="ARBA00022692"/>
    </source>
</evidence>
<evidence type="ECO:0000256" key="9">
    <source>
        <dbReference type="RuleBase" id="RU365093"/>
    </source>
</evidence>
<name>A0A0D5A0T8_9HYPH</name>
<keyword evidence="5 9" id="KW-0997">Cell inner membrane</keyword>
<feature type="coiled-coil region" evidence="10">
    <location>
        <begin position="252"/>
        <end position="318"/>
    </location>
</feature>
<proteinExistence type="inferred from homology"/>
<evidence type="ECO:0000256" key="4">
    <source>
        <dbReference type="ARBA" id="ARBA00022475"/>
    </source>
</evidence>
<organism evidence="12">
    <name type="scientific">Ochrobactrum sp. LM19</name>
    <dbReference type="NCBI Taxonomy" id="1449781"/>
    <lineage>
        <taxon>Bacteria</taxon>
        <taxon>Pseudomonadati</taxon>
        <taxon>Pseudomonadota</taxon>
        <taxon>Alphaproteobacteria</taxon>
        <taxon>Hyphomicrobiales</taxon>
        <taxon>Brucellaceae</taxon>
        <taxon>Brucella/Ochrobactrum group</taxon>
        <taxon>Ochrobactrum</taxon>
    </lineage>
</organism>
<dbReference type="PROSITE" id="PS00543">
    <property type="entry name" value="HLYD_FAMILY"/>
    <property type="match status" value="1"/>
</dbReference>
<comment type="similarity">
    <text evidence="2 9">Belongs to the membrane fusion protein (MFP) (TC 8.A.1) family.</text>
</comment>
<sequence length="496" mass="53880">MTGGARPAKSRKTTPFHDITRSREDLEFLPAALEILETPASPIRVALLWFICILAATALVWSWIGKFDIVATAQGKIQPTGRVKVIESLESGKTKSIPVRNGDHVAAGAIVVELDDTEIRADEKAKLGNLNALKAEVVRREALLSTLAGWKQQGLWDPITRNSAPQLAFPDDIPAPLRQREQAVFEVDLRSVSASLDSLAAQRLQRESETEGLKYAISAQEALSKTLNERVTMRTRLEKSNTGSRAQVIDALQQHQEAASTLADKKAQLKSAEAAFAVATAEGIKLLESVASDNASRKLEAERTIDELEQELVKAGTRRRLMTIRSPIDGTVQLSSITATGQVVASNTELMRIVPTGAELEIEAFLPNKDIGFVKAGQPAVIKVEAYPFTRFGMLEGRVSRVSSDAIPEPDAQQMESTVTQNARSTVPTGNVPRVQNLVFPVTVSLDSATLMVEGRSMPVTPGMGVTVEIKTGQRRILEYLFSPLAQIASEAMGER</sequence>
<keyword evidence="10" id="KW-0175">Coiled coil</keyword>
<feature type="transmembrane region" description="Helical" evidence="9">
    <location>
        <begin position="45"/>
        <end position="64"/>
    </location>
</feature>
<evidence type="ECO:0000256" key="10">
    <source>
        <dbReference type="SAM" id="Coils"/>
    </source>
</evidence>
<dbReference type="PANTHER" id="PTHR30386">
    <property type="entry name" value="MEMBRANE FUSION SUBUNIT OF EMRAB-TOLC MULTIDRUG EFFLUX PUMP"/>
    <property type="match status" value="1"/>
</dbReference>
<evidence type="ECO:0000256" key="2">
    <source>
        <dbReference type="ARBA" id="ARBA00009477"/>
    </source>
</evidence>
<comment type="subcellular location">
    <subcellularLocation>
        <location evidence="1 9">Cell inner membrane</location>
        <topology evidence="1 9">Single-pass membrane protein</topology>
    </subcellularLocation>
</comment>
<keyword evidence="12" id="KW-0614">Plasmid</keyword>
<dbReference type="InterPro" id="IPR050739">
    <property type="entry name" value="MFP"/>
</dbReference>
<geneLocation type="plasmid" evidence="12">
    <name>pLM19O2</name>
</geneLocation>
<dbReference type="Gene3D" id="2.40.50.100">
    <property type="match status" value="1"/>
</dbReference>
<evidence type="ECO:0000313" key="12">
    <source>
        <dbReference type="EMBL" id="AJW30024.1"/>
    </source>
</evidence>
<gene>
    <name evidence="12" type="ORF">pLM19O2_p79</name>
</gene>
<accession>A0A0D5A0T8</accession>
<dbReference type="PRINTS" id="PR01490">
    <property type="entry name" value="RTXTOXIND"/>
</dbReference>
<keyword evidence="4 9" id="KW-1003">Cell membrane</keyword>
<feature type="domain" description="AprE-like beta-barrel" evidence="11">
    <location>
        <begin position="360"/>
        <end position="414"/>
    </location>
</feature>
<dbReference type="GO" id="GO:0005886">
    <property type="term" value="C:plasma membrane"/>
    <property type="evidence" value="ECO:0007669"/>
    <property type="project" value="UniProtKB-SubCell"/>
</dbReference>
<dbReference type="InterPro" id="IPR006144">
    <property type="entry name" value="Secretion_HlyD_CS"/>
</dbReference>
<evidence type="ECO:0000256" key="3">
    <source>
        <dbReference type="ARBA" id="ARBA00022448"/>
    </source>
</evidence>
<dbReference type="Gene3D" id="2.40.30.170">
    <property type="match status" value="1"/>
</dbReference>